<reference evidence="3" key="1">
    <citation type="submission" date="2022-12" db="EMBL/GenBank/DDBJ databases">
        <title>Reference genome sequencing for broad-spectrum identification of bacterial and archaeal isolates by mass spectrometry.</title>
        <authorList>
            <person name="Sekiguchi Y."/>
            <person name="Tourlousse D.M."/>
        </authorList>
    </citation>
    <scope>NUCLEOTIDE SEQUENCE</scope>
    <source>
        <strain evidence="3">14</strain>
    </source>
</reference>
<gene>
    <name evidence="3" type="ORF">ARHIZOSPH14_03090</name>
</gene>
<dbReference type="GO" id="GO:0003700">
    <property type="term" value="F:DNA-binding transcription factor activity"/>
    <property type="evidence" value="ECO:0007669"/>
    <property type="project" value="InterPro"/>
</dbReference>
<dbReference type="SUPFAM" id="SSF46785">
    <property type="entry name" value="Winged helix' DNA-binding domain"/>
    <property type="match status" value="1"/>
</dbReference>
<dbReference type="CDD" id="cd00090">
    <property type="entry name" value="HTH_ARSR"/>
    <property type="match status" value="1"/>
</dbReference>
<name>A0A9W6CTJ0_9MICO</name>
<sequence length="189" mass="20539">MIGKSQSADAAEADARAAAPPADPAGPDDEALAHARAKALASPLRLRILRICLHEPHTNREIAERLGLNPGTCLHHVRTLVATGFLRRADDDERPAREVPYLATRLSWRQPLPGGSRVLVEAFLEEIAGLDDDDLDLARLGLRLAPAEVDEFQRRMNDLLQEFAARPSAPDGEAVSVFVAVHPDRANQG</sequence>
<accession>A0A9W6CTJ0</accession>
<proteinExistence type="predicted"/>
<protein>
    <submittedName>
        <fullName evidence="3">ArsR family transcriptional regulator</fullName>
    </submittedName>
</protein>
<dbReference type="Pfam" id="PF12840">
    <property type="entry name" value="HTH_20"/>
    <property type="match status" value="1"/>
</dbReference>
<dbReference type="Gene3D" id="1.10.10.10">
    <property type="entry name" value="Winged helix-like DNA-binding domain superfamily/Winged helix DNA-binding domain"/>
    <property type="match status" value="1"/>
</dbReference>
<feature type="domain" description="HTH arsR-type" evidence="2">
    <location>
        <begin position="35"/>
        <end position="136"/>
    </location>
</feature>
<comment type="caution">
    <text evidence="3">The sequence shown here is derived from an EMBL/GenBank/DDBJ whole genome shotgun (WGS) entry which is preliminary data.</text>
</comment>
<keyword evidence="4" id="KW-1185">Reference proteome</keyword>
<dbReference type="EMBL" id="BSDP01000001">
    <property type="protein sequence ID" value="GLI26067.1"/>
    <property type="molecule type" value="Genomic_DNA"/>
</dbReference>
<feature type="region of interest" description="Disordered" evidence="1">
    <location>
        <begin position="1"/>
        <end position="32"/>
    </location>
</feature>
<dbReference type="InterPro" id="IPR001845">
    <property type="entry name" value="HTH_ArsR_DNA-bd_dom"/>
</dbReference>
<evidence type="ECO:0000313" key="4">
    <source>
        <dbReference type="Proteomes" id="UP001144396"/>
    </source>
</evidence>
<organism evidence="3 4">
    <name type="scientific">Agromyces rhizosphaerae</name>
    <dbReference type="NCBI Taxonomy" id="88374"/>
    <lineage>
        <taxon>Bacteria</taxon>
        <taxon>Bacillati</taxon>
        <taxon>Actinomycetota</taxon>
        <taxon>Actinomycetes</taxon>
        <taxon>Micrococcales</taxon>
        <taxon>Microbacteriaceae</taxon>
        <taxon>Agromyces</taxon>
    </lineage>
</organism>
<dbReference type="InterPro" id="IPR036390">
    <property type="entry name" value="WH_DNA-bd_sf"/>
</dbReference>
<dbReference type="RefSeq" id="WP_281882065.1">
    <property type="nucleotide sequence ID" value="NZ_BSDP01000001.1"/>
</dbReference>
<dbReference type="InterPro" id="IPR036388">
    <property type="entry name" value="WH-like_DNA-bd_sf"/>
</dbReference>
<evidence type="ECO:0000313" key="3">
    <source>
        <dbReference type="EMBL" id="GLI26067.1"/>
    </source>
</evidence>
<dbReference type="InterPro" id="IPR011991">
    <property type="entry name" value="ArsR-like_HTH"/>
</dbReference>
<dbReference type="SMART" id="SM00418">
    <property type="entry name" value="HTH_ARSR"/>
    <property type="match status" value="1"/>
</dbReference>
<evidence type="ECO:0000256" key="1">
    <source>
        <dbReference type="SAM" id="MobiDB-lite"/>
    </source>
</evidence>
<evidence type="ECO:0000259" key="2">
    <source>
        <dbReference type="SMART" id="SM00418"/>
    </source>
</evidence>
<dbReference type="Proteomes" id="UP001144396">
    <property type="component" value="Unassembled WGS sequence"/>
</dbReference>
<dbReference type="AlphaFoldDB" id="A0A9W6CTJ0"/>